<sequence>MLSNRVLLVVLGALVSLVAGAKTISLRQASRIVVVGGGQAGIHYASLLAKKGFTNIRVLEATYHVGGKSATASDAYRRPHELGTVFTLDTYTPIFDLANEYDPTNTKFPFAFEQPNYMYTMGKSAGAEDSDPTTVRDFPHYLLRSIQENAPASFPRDASTAQLVALFQEQAARYISLHRQIFGTYEYGLPPQPKDWRRIDMTAMEFLKANNLTALTGMFRFSQQQQGYGVLEHISAFYFLWWSHPLAVSKIMSAQIAHAPCAYQFSKGFQSIWHAISRAHRPAMEVVYGAKATRITRGLDGVSKPTVTYKQGGRLVQIECDHVVMAIDLSLHASLIADLTAEERAILIGTYTASAFVTSVFDSEPSPVETAAQIWHYRMTQGGRLSALRNTKLTLQYRSSTNWGDLIRGRQTRVAYQYYDQPLAQVAQTDARTLLLNDLAMAGMRDVALREVRSFNYFPRFTQDGLKRGLPWKILDMQFDRKTTWIGSSVCFESALDVSTYNNNLIKRVQITA</sequence>
<feature type="domain" description="Amine oxidase" evidence="2">
    <location>
        <begin position="40"/>
        <end position="346"/>
    </location>
</feature>
<dbReference type="InterPro" id="IPR002937">
    <property type="entry name" value="Amino_oxidase"/>
</dbReference>
<dbReference type="Proteomes" id="UP000285060">
    <property type="component" value="Unassembled WGS sequence"/>
</dbReference>
<evidence type="ECO:0000259" key="2">
    <source>
        <dbReference type="Pfam" id="PF01593"/>
    </source>
</evidence>
<keyword evidence="4" id="KW-1185">Reference proteome</keyword>
<reference evidence="3 4" key="1">
    <citation type="submission" date="2018-08" db="EMBL/GenBank/DDBJ databases">
        <title>Aphanomyces genome sequencing and annotation.</title>
        <authorList>
            <person name="Minardi D."/>
            <person name="Oidtmann B."/>
            <person name="Van Der Giezen M."/>
            <person name="Studholme D.J."/>
        </authorList>
    </citation>
    <scope>NUCLEOTIDE SEQUENCE [LARGE SCALE GENOMIC DNA]</scope>
    <source>
        <strain evidence="3 4">NJM0002</strain>
    </source>
</reference>
<gene>
    <name evidence="3" type="ORF">DYB32_007979</name>
</gene>
<organism evidence="3 4">
    <name type="scientific">Aphanomyces invadans</name>
    <dbReference type="NCBI Taxonomy" id="157072"/>
    <lineage>
        <taxon>Eukaryota</taxon>
        <taxon>Sar</taxon>
        <taxon>Stramenopiles</taxon>
        <taxon>Oomycota</taxon>
        <taxon>Saprolegniomycetes</taxon>
        <taxon>Saprolegniales</taxon>
        <taxon>Verrucalvaceae</taxon>
        <taxon>Aphanomyces</taxon>
    </lineage>
</organism>
<proteinExistence type="predicted"/>
<dbReference type="EMBL" id="QUSY01001122">
    <property type="protein sequence ID" value="RHY25971.1"/>
    <property type="molecule type" value="Genomic_DNA"/>
</dbReference>
<keyword evidence="1" id="KW-0732">Signal</keyword>
<evidence type="ECO:0000256" key="1">
    <source>
        <dbReference type="SAM" id="SignalP"/>
    </source>
</evidence>
<dbReference type="Gene3D" id="3.30.70.1990">
    <property type="match status" value="1"/>
</dbReference>
<evidence type="ECO:0000313" key="4">
    <source>
        <dbReference type="Proteomes" id="UP000285060"/>
    </source>
</evidence>
<dbReference type="VEuPathDB" id="FungiDB:H310_10892"/>
<comment type="caution">
    <text evidence="3">The sequence shown here is derived from an EMBL/GenBank/DDBJ whole genome shotgun (WGS) entry which is preliminary data.</text>
</comment>
<evidence type="ECO:0000313" key="3">
    <source>
        <dbReference type="EMBL" id="RHY25971.1"/>
    </source>
</evidence>
<feature type="chain" id="PRO_5019010861" description="Amine oxidase domain-containing protein" evidence="1">
    <location>
        <begin position="21"/>
        <end position="513"/>
    </location>
</feature>
<dbReference type="InterPro" id="IPR036188">
    <property type="entry name" value="FAD/NAD-bd_sf"/>
</dbReference>
<dbReference type="SUPFAM" id="SSF51905">
    <property type="entry name" value="FAD/NAD(P)-binding domain"/>
    <property type="match status" value="1"/>
</dbReference>
<dbReference type="AlphaFoldDB" id="A0A418AM54"/>
<dbReference type="Pfam" id="PF01593">
    <property type="entry name" value="Amino_oxidase"/>
    <property type="match status" value="1"/>
</dbReference>
<feature type="signal peptide" evidence="1">
    <location>
        <begin position="1"/>
        <end position="20"/>
    </location>
</feature>
<dbReference type="Gene3D" id="3.50.50.60">
    <property type="entry name" value="FAD/NAD(P)-binding domain"/>
    <property type="match status" value="1"/>
</dbReference>
<protein>
    <recommendedName>
        <fullName evidence="2">Amine oxidase domain-containing protein</fullName>
    </recommendedName>
</protein>
<name>A0A418AM54_9STRA</name>
<accession>A0A418AM54</accession>
<dbReference type="Gene3D" id="1.10.405.20">
    <property type="match status" value="1"/>
</dbReference>
<dbReference type="GO" id="GO:0016491">
    <property type="term" value="F:oxidoreductase activity"/>
    <property type="evidence" value="ECO:0007669"/>
    <property type="project" value="InterPro"/>
</dbReference>